<evidence type="ECO:0000313" key="3">
    <source>
        <dbReference type="Proteomes" id="UP001386955"/>
    </source>
</evidence>
<accession>A0AAN9NSS6</accession>
<evidence type="ECO:0000256" key="1">
    <source>
        <dbReference type="SAM" id="Phobius"/>
    </source>
</evidence>
<keyword evidence="3" id="KW-1185">Reference proteome</keyword>
<sequence>MYKSHQLLFVLYVNDEIYYHFSHVLGSKCSFPLWIAMVWPIIVGIMVDALDQVIIMSFSVLVLSFFIFLNKLFATKGFFFSERVTVNYSFLL</sequence>
<comment type="caution">
    <text evidence="2">The sequence shown here is derived from an EMBL/GenBank/DDBJ whole genome shotgun (WGS) entry which is preliminary data.</text>
</comment>
<proteinExistence type="predicted"/>
<keyword evidence="1" id="KW-0472">Membrane</keyword>
<dbReference type="Proteomes" id="UP001386955">
    <property type="component" value="Unassembled WGS sequence"/>
</dbReference>
<dbReference type="EMBL" id="JAYMYS010000029">
    <property type="protein sequence ID" value="KAK7376258.1"/>
    <property type="molecule type" value="Genomic_DNA"/>
</dbReference>
<name>A0AAN9NSS6_PSOTE</name>
<evidence type="ECO:0000313" key="2">
    <source>
        <dbReference type="EMBL" id="KAK7376258.1"/>
    </source>
</evidence>
<dbReference type="AlphaFoldDB" id="A0AAN9NSS6"/>
<gene>
    <name evidence="2" type="ORF">VNO78_34844</name>
</gene>
<keyword evidence="1" id="KW-1133">Transmembrane helix</keyword>
<reference evidence="2 3" key="1">
    <citation type="submission" date="2024-01" db="EMBL/GenBank/DDBJ databases">
        <title>The genomes of 5 underutilized Papilionoideae crops provide insights into root nodulation and disease resistanc.</title>
        <authorList>
            <person name="Jiang F."/>
        </authorList>
    </citation>
    <scope>NUCLEOTIDE SEQUENCE [LARGE SCALE GENOMIC DNA]</scope>
    <source>
        <strain evidence="2">DUOXIRENSHENG_FW03</strain>
        <tissue evidence="2">Leaves</tissue>
    </source>
</reference>
<keyword evidence="1" id="KW-0812">Transmembrane</keyword>
<feature type="transmembrane region" description="Helical" evidence="1">
    <location>
        <begin position="29"/>
        <end position="47"/>
    </location>
</feature>
<feature type="transmembrane region" description="Helical" evidence="1">
    <location>
        <begin position="53"/>
        <end position="73"/>
    </location>
</feature>
<organism evidence="2 3">
    <name type="scientific">Psophocarpus tetragonolobus</name>
    <name type="common">Winged bean</name>
    <name type="synonym">Dolichos tetragonolobus</name>
    <dbReference type="NCBI Taxonomy" id="3891"/>
    <lineage>
        <taxon>Eukaryota</taxon>
        <taxon>Viridiplantae</taxon>
        <taxon>Streptophyta</taxon>
        <taxon>Embryophyta</taxon>
        <taxon>Tracheophyta</taxon>
        <taxon>Spermatophyta</taxon>
        <taxon>Magnoliopsida</taxon>
        <taxon>eudicotyledons</taxon>
        <taxon>Gunneridae</taxon>
        <taxon>Pentapetalae</taxon>
        <taxon>rosids</taxon>
        <taxon>fabids</taxon>
        <taxon>Fabales</taxon>
        <taxon>Fabaceae</taxon>
        <taxon>Papilionoideae</taxon>
        <taxon>50 kb inversion clade</taxon>
        <taxon>NPAAA clade</taxon>
        <taxon>indigoferoid/millettioid clade</taxon>
        <taxon>Phaseoleae</taxon>
        <taxon>Psophocarpus</taxon>
    </lineage>
</organism>
<protein>
    <submittedName>
        <fullName evidence="2">Uncharacterized protein</fullName>
    </submittedName>
</protein>